<dbReference type="InterPro" id="IPR036291">
    <property type="entry name" value="NAD(P)-bd_dom_sf"/>
</dbReference>
<feature type="domain" description="Mannitol dehydrogenase C-terminal" evidence="5">
    <location>
        <begin position="188"/>
        <end position="330"/>
    </location>
</feature>
<keyword evidence="2" id="KW-0520">NAD</keyword>
<evidence type="ECO:0000256" key="3">
    <source>
        <dbReference type="ARBA" id="ARBA00048615"/>
    </source>
</evidence>
<dbReference type="GO" id="GO:0005829">
    <property type="term" value="C:cytosol"/>
    <property type="evidence" value="ECO:0007669"/>
    <property type="project" value="TreeGrafter"/>
</dbReference>
<dbReference type="PANTHER" id="PTHR30524">
    <property type="entry name" value="MANNITOL-1-PHOSPHATE 5-DEHYDROGENASE"/>
    <property type="match status" value="1"/>
</dbReference>
<evidence type="ECO:0000259" key="5">
    <source>
        <dbReference type="Pfam" id="PF08125"/>
    </source>
</evidence>
<evidence type="ECO:0000256" key="1">
    <source>
        <dbReference type="ARBA" id="ARBA00023002"/>
    </source>
</evidence>
<dbReference type="Pfam" id="PF08125">
    <property type="entry name" value="Mannitol_dh_C"/>
    <property type="match status" value="1"/>
</dbReference>
<dbReference type="Proteomes" id="UP000260025">
    <property type="component" value="Unassembled WGS sequence"/>
</dbReference>
<name>A0A3E2VPN3_CLOIN</name>
<dbReference type="Gene3D" id="1.10.1040.10">
    <property type="entry name" value="N-(1-d-carboxylethyl)-l-norvaline Dehydrogenase, domain 2"/>
    <property type="match status" value="1"/>
</dbReference>
<keyword evidence="1" id="KW-0560">Oxidoreductase</keyword>
<dbReference type="SUPFAM" id="SSF48179">
    <property type="entry name" value="6-phosphogluconate dehydrogenase C-terminal domain-like"/>
    <property type="match status" value="1"/>
</dbReference>
<feature type="domain" description="Mannitol dehydrogenase N-terminal" evidence="4">
    <location>
        <begin position="3"/>
        <end position="121"/>
    </location>
</feature>
<dbReference type="PANTHER" id="PTHR30524:SF0">
    <property type="entry name" value="ALTRONATE OXIDOREDUCTASE-RELATED"/>
    <property type="match status" value="1"/>
</dbReference>
<comment type="caution">
    <text evidence="6">The sequence shown here is derived from an EMBL/GenBank/DDBJ whole genome shotgun (WGS) entry which is preliminary data.</text>
</comment>
<dbReference type="GO" id="GO:0008926">
    <property type="term" value="F:mannitol-1-phosphate 5-dehydrogenase activity"/>
    <property type="evidence" value="ECO:0007669"/>
    <property type="project" value="UniProtKB-EC"/>
</dbReference>
<proteinExistence type="predicted"/>
<dbReference type="InterPro" id="IPR013328">
    <property type="entry name" value="6PGD_dom2"/>
</dbReference>
<sequence>MNNVIIGAGQCGRGYIARLLALSKENFTFIDCDTRIIEQLRIAATYEISFCGSERKPLTIEHYRAYSWEEKESFESLQEADVIFTSVSEQHLPALVQPLRTALQKRRKAHKAIIITAENGTSPKQKLCELADIAELSESVIFCTTLKKDGVLDIMSEDLDHLPYDASCLTSQLPFHGMYAEHSFQDLLERKIYTYNALSACISYLGAYLGYTSYAAAANDADIVRLTDIARRQLDQAVAAAYGIDIERQHAFSHMAVTKFRNRGIPDTIERNARDVVRKLGRKERILAPLLLVSANGEFPESFCIVCAAALWYGSMHGEFAAENDIRNEEIYGLLHTVLTADILEATLVYYQKLMAGITLSTLVHKAFGSLEKEL</sequence>
<dbReference type="GO" id="GO:0019592">
    <property type="term" value="P:mannitol catabolic process"/>
    <property type="evidence" value="ECO:0007669"/>
    <property type="project" value="TreeGrafter"/>
</dbReference>
<dbReference type="SUPFAM" id="SSF51735">
    <property type="entry name" value="NAD(P)-binding Rossmann-fold domains"/>
    <property type="match status" value="1"/>
</dbReference>
<evidence type="ECO:0000256" key="2">
    <source>
        <dbReference type="ARBA" id="ARBA00023027"/>
    </source>
</evidence>
<dbReference type="InterPro" id="IPR008927">
    <property type="entry name" value="6-PGluconate_DH-like_C_sf"/>
</dbReference>
<dbReference type="AlphaFoldDB" id="A0A3E2VPN3"/>
<dbReference type="EMBL" id="QVEV01000029">
    <property type="protein sequence ID" value="RGC12530.1"/>
    <property type="molecule type" value="Genomic_DNA"/>
</dbReference>
<dbReference type="OrthoDB" id="271711at2"/>
<organism evidence="6 7">
    <name type="scientific">Clostridium innocuum</name>
    <dbReference type="NCBI Taxonomy" id="1522"/>
    <lineage>
        <taxon>Bacteria</taxon>
        <taxon>Bacillati</taxon>
        <taxon>Bacillota</taxon>
        <taxon>Clostridia</taxon>
        <taxon>Eubacteriales</taxon>
        <taxon>Clostridiaceae</taxon>
        <taxon>Clostridium</taxon>
    </lineage>
</organism>
<accession>A0A3E2VPN3</accession>
<evidence type="ECO:0000313" key="7">
    <source>
        <dbReference type="Proteomes" id="UP000260025"/>
    </source>
</evidence>
<comment type="catalytic activity">
    <reaction evidence="3">
        <text>D-mannitol 1-phosphate + NAD(+) = beta-D-fructose 6-phosphate + NADH + H(+)</text>
        <dbReference type="Rhea" id="RHEA:19661"/>
        <dbReference type="ChEBI" id="CHEBI:15378"/>
        <dbReference type="ChEBI" id="CHEBI:57540"/>
        <dbReference type="ChEBI" id="CHEBI:57634"/>
        <dbReference type="ChEBI" id="CHEBI:57945"/>
        <dbReference type="ChEBI" id="CHEBI:61381"/>
        <dbReference type="EC" id="1.1.1.17"/>
    </reaction>
</comment>
<dbReference type="InterPro" id="IPR013118">
    <property type="entry name" value="Mannitol_DH_C"/>
</dbReference>
<reference evidence="6 7" key="1">
    <citation type="submission" date="2018-08" db="EMBL/GenBank/DDBJ databases">
        <title>A genome reference for cultivated species of the human gut microbiota.</title>
        <authorList>
            <person name="Zou Y."/>
            <person name="Xue W."/>
            <person name="Luo G."/>
        </authorList>
    </citation>
    <scope>NUCLEOTIDE SEQUENCE [LARGE SCALE GENOMIC DNA]</scope>
    <source>
        <strain evidence="6 7">OF01-2LB</strain>
    </source>
</reference>
<protein>
    <submittedName>
        <fullName evidence="6">Mannitol-1-phosphate 5-dehydrogenase</fullName>
    </submittedName>
</protein>
<dbReference type="RefSeq" id="WP_117444099.1">
    <property type="nucleotide sequence ID" value="NZ_JAJFEN010000064.1"/>
</dbReference>
<evidence type="ECO:0000259" key="4">
    <source>
        <dbReference type="Pfam" id="PF01232"/>
    </source>
</evidence>
<dbReference type="InterPro" id="IPR013131">
    <property type="entry name" value="Mannitol_DH_N"/>
</dbReference>
<dbReference type="Pfam" id="PF01232">
    <property type="entry name" value="Mannitol_dh"/>
    <property type="match status" value="1"/>
</dbReference>
<dbReference type="Gene3D" id="3.40.50.720">
    <property type="entry name" value="NAD(P)-binding Rossmann-like Domain"/>
    <property type="match status" value="1"/>
</dbReference>
<evidence type="ECO:0000313" key="6">
    <source>
        <dbReference type="EMBL" id="RGC12530.1"/>
    </source>
</evidence>
<gene>
    <name evidence="6" type="ORF">DXA38_16280</name>
</gene>